<gene>
    <name evidence="8" type="ORF">NQ314_019130</name>
</gene>
<dbReference type="PANTHER" id="PTHR23511:SF36">
    <property type="entry name" value="EG:BACR7A4.13 PROTEIN-RELATED"/>
    <property type="match status" value="1"/>
</dbReference>
<feature type="transmembrane region" description="Helical" evidence="7">
    <location>
        <begin position="37"/>
        <end position="58"/>
    </location>
</feature>
<evidence type="ECO:0000256" key="6">
    <source>
        <dbReference type="ARBA" id="ARBA00023136"/>
    </source>
</evidence>
<feature type="transmembrane region" description="Helical" evidence="7">
    <location>
        <begin position="133"/>
        <end position="153"/>
    </location>
</feature>
<protein>
    <submittedName>
        <fullName evidence="8">Uncharacterized protein</fullName>
    </submittedName>
</protein>
<keyword evidence="3" id="KW-0813">Transport</keyword>
<dbReference type="AlphaFoldDB" id="A0AAV8WPD4"/>
<dbReference type="GO" id="GO:0022857">
    <property type="term" value="F:transmembrane transporter activity"/>
    <property type="evidence" value="ECO:0007669"/>
    <property type="project" value="InterPro"/>
</dbReference>
<dbReference type="GO" id="GO:0016020">
    <property type="term" value="C:membrane"/>
    <property type="evidence" value="ECO:0007669"/>
    <property type="project" value="UniProtKB-SubCell"/>
</dbReference>
<sequence>MAYTFASAHCDLGLTLEDKGYLNSITYGDQVSEFHPWNVFLFICGLAPFYAGLVFFFLPESPKFLMTIGENEKALKVFQKVYGINTGKSPESFPIKKLVDETKLHDSKYGGYVTANRTMIQALKEGWQQITPLFYPPNLGNLILVCFIQFLTIQSLQMLRLWLPQIFQAIDDYKHNTNGTTAALCTMIDLLTPTHPTDECSVNMDNSHVYINSIIVAVISMGGYGLTGFVINILGKKKILSK</sequence>
<dbReference type="Pfam" id="PF00083">
    <property type="entry name" value="Sugar_tr"/>
    <property type="match status" value="1"/>
</dbReference>
<dbReference type="InterPro" id="IPR036259">
    <property type="entry name" value="MFS_trans_sf"/>
</dbReference>
<comment type="caution">
    <text evidence="8">The sequence shown here is derived from an EMBL/GenBank/DDBJ whole genome shotgun (WGS) entry which is preliminary data.</text>
</comment>
<accession>A0AAV8WPD4</accession>
<keyword evidence="4 7" id="KW-0812">Transmembrane</keyword>
<dbReference type="SUPFAM" id="SSF103473">
    <property type="entry name" value="MFS general substrate transporter"/>
    <property type="match status" value="1"/>
</dbReference>
<evidence type="ECO:0000256" key="7">
    <source>
        <dbReference type="SAM" id="Phobius"/>
    </source>
</evidence>
<dbReference type="Proteomes" id="UP001162156">
    <property type="component" value="Unassembled WGS sequence"/>
</dbReference>
<evidence type="ECO:0000256" key="5">
    <source>
        <dbReference type="ARBA" id="ARBA00022989"/>
    </source>
</evidence>
<evidence type="ECO:0000256" key="1">
    <source>
        <dbReference type="ARBA" id="ARBA00004141"/>
    </source>
</evidence>
<evidence type="ECO:0000256" key="3">
    <source>
        <dbReference type="ARBA" id="ARBA00022448"/>
    </source>
</evidence>
<dbReference type="Gene3D" id="1.20.1250.20">
    <property type="entry name" value="MFS general substrate transporter like domains"/>
    <property type="match status" value="1"/>
</dbReference>
<name>A0AAV8WPD4_9CUCU</name>
<comment type="subcellular location">
    <subcellularLocation>
        <location evidence="1">Membrane</location>
        <topology evidence="1">Multi-pass membrane protein</topology>
    </subcellularLocation>
</comment>
<reference evidence="8" key="1">
    <citation type="journal article" date="2023" name="Insect Mol. Biol.">
        <title>Genome sequencing provides insights into the evolution of gene families encoding plant cell wall-degrading enzymes in longhorned beetles.</title>
        <authorList>
            <person name="Shin N.R."/>
            <person name="Okamura Y."/>
            <person name="Kirsch R."/>
            <person name="Pauchet Y."/>
        </authorList>
    </citation>
    <scope>NUCLEOTIDE SEQUENCE</scope>
    <source>
        <strain evidence="8">RBIC_L_NR</strain>
    </source>
</reference>
<evidence type="ECO:0000256" key="2">
    <source>
        <dbReference type="ARBA" id="ARBA00008335"/>
    </source>
</evidence>
<evidence type="ECO:0000313" key="8">
    <source>
        <dbReference type="EMBL" id="KAJ8928318.1"/>
    </source>
</evidence>
<dbReference type="PANTHER" id="PTHR23511">
    <property type="entry name" value="SYNAPTIC VESICLE GLYCOPROTEIN 2"/>
    <property type="match status" value="1"/>
</dbReference>
<dbReference type="EMBL" id="JANEYF010005402">
    <property type="protein sequence ID" value="KAJ8928318.1"/>
    <property type="molecule type" value="Genomic_DNA"/>
</dbReference>
<keyword evidence="6 7" id="KW-0472">Membrane</keyword>
<organism evidence="8 9">
    <name type="scientific">Rhamnusium bicolor</name>
    <dbReference type="NCBI Taxonomy" id="1586634"/>
    <lineage>
        <taxon>Eukaryota</taxon>
        <taxon>Metazoa</taxon>
        <taxon>Ecdysozoa</taxon>
        <taxon>Arthropoda</taxon>
        <taxon>Hexapoda</taxon>
        <taxon>Insecta</taxon>
        <taxon>Pterygota</taxon>
        <taxon>Neoptera</taxon>
        <taxon>Endopterygota</taxon>
        <taxon>Coleoptera</taxon>
        <taxon>Polyphaga</taxon>
        <taxon>Cucujiformia</taxon>
        <taxon>Chrysomeloidea</taxon>
        <taxon>Cerambycidae</taxon>
        <taxon>Lepturinae</taxon>
        <taxon>Rhagiini</taxon>
        <taxon>Rhamnusium</taxon>
    </lineage>
</organism>
<keyword evidence="9" id="KW-1185">Reference proteome</keyword>
<keyword evidence="5 7" id="KW-1133">Transmembrane helix</keyword>
<feature type="transmembrane region" description="Helical" evidence="7">
    <location>
        <begin position="209"/>
        <end position="234"/>
    </location>
</feature>
<dbReference type="InterPro" id="IPR005828">
    <property type="entry name" value="MFS_sugar_transport-like"/>
</dbReference>
<evidence type="ECO:0000313" key="9">
    <source>
        <dbReference type="Proteomes" id="UP001162156"/>
    </source>
</evidence>
<evidence type="ECO:0000256" key="4">
    <source>
        <dbReference type="ARBA" id="ARBA00022692"/>
    </source>
</evidence>
<comment type="similarity">
    <text evidence="2">Belongs to the major facilitator superfamily.</text>
</comment>
<proteinExistence type="inferred from homology"/>